<dbReference type="EMBL" id="SODD01000024">
    <property type="protein sequence ID" value="TDW16383.1"/>
    <property type="molecule type" value="Genomic_DNA"/>
</dbReference>
<dbReference type="InterPro" id="IPR002528">
    <property type="entry name" value="MATE_fam"/>
</dbReference>
<name>A0A4R7ZFF3_9FIRM</name>
<evidence type="ECO:0000256" key="3">
    <source>
        <dbReference type="ARBA" id="ARBA00010199"/>
    </source>
</evidence>
<evidence type="ECO:0000256" key="11">
    <source>
        <dbReference type="ARBA" id="ARBA00023136"/>
    </source>
</evidence>
<dbReference type="NCBIfam" id="TIGR00797">
    <property type="entry name" value="matE"/>
    <property type="match status" value="1"/>
</dbReference>
<keyword evidence="8 13" id="KW-0812">Transmembrane</keyword>
<evidence type="ECO:0000313" key="15">
    <source>
        <dbReference type="Proteomes" id="UP000294743"/>
    </source>
</evidence>
<dbReference type="PANTHER" id="PTHR43298:SF2">
    <property type="entry name" value="FMN_FAD EXPORTER YEEO-RELATED"/>
    <property type="match status" value="1"/>
</dbReference>
<feature type="transmembrane region" description="Helical" evidence="13">
    <location>
        <begin position="102"/>
        <end position="126"/>
    </location>
</feature>
<dbReference type="GO" id="GO:0015297">
    <property type="term" value="F:antiporter activity"/>
    <property type="evidence" value="ECO:0007669"/>
    <property type="project" value="UniProtKB-KW"/>
</dbReference>
<feature type="transmembrane region" description="Helical" evidence="13">
    <location>
        <begin position="359"/>
        <end position="384"/>
    </location>
</feature>
<dbReference type="Pfam" id="PF01554">
    <property type="entry name" value="MatE"/>
    <property type="match status" value="2"/>
</dbReference>
<feature type="transmembrane region" description="Helical" evidence="13">
    <location>
        <begin position="146"/>
        <end position="162"/>
    </location>
</feature>
<comment type="subcellular location">
    <subcellularLocation>
        <location evidence="2">Cell membrane</location>
        <topology evidence="2">Multi-pass membrane protein</topology>
    </subcellularLocation>
</comment>
<comment type="caution">
    <text evidence="14">The sequence shown here is derived from an EMBL/GenBank/DDBJ whole genome shotgun (WGS) entry which is preliminary data.</text>
</comment>
<dbReference type="InterPro" id="IPR050222">
    <property type="entry name" value="MATE_MdtK"/>
</dbReference>
<dbReference type="GO" id="GO:0042910">
    <property type="term" value="F:xenobiotic transmembrane transporter activity"/>
    <property type="evidence" value="ECO:0007669"/>
    <property type="project" value="InterPro"/>
</dbReference>
<evidence type="ECO:0000256" key="13">
    <source>
        <dbReference type="SAM" id="Phobius"/>
    </source>
</evidence>
<proteinExistence type="inferred from homology"/>
<dbReference type="AlphaFoldDB" id="A0A4R7ZFF3"/>
<gene>
    <name evidence="14" type="ORF">EDD63_12410</name>
</gene>
<dbReference type="GO" id="GO:0005886">
    <property type="term" value="C:plasma membrane"/>
    <property type="evidence" value="ECO:0007669"/>
    <property type="project" value="UniProtKB-SubCell"/>
</dbReference>
<reference evidence="14 15" key="1">
    <citation type="submission" date="2019-03" db="EMBL/GenBank/DDBJ databases">
        <title>Genomic Encyclopedia of Type Strains, Phase IV (KMG-IV): sequencing the most valuable type-strain genomes for metagenomic binning, comparative biology and taxonomic classification.</title>
        <authorList>
            <person name="Goeker M."/>
        </authorList>
    </citation>
    <scope>NUCLEOTIDE SEQUENCE [LARGE SCALE GENOMIC DNA]</scope>
    <source>
        <strain evidence="14 15">DSM 28867</strain>
    </source>
</reference>
<keyword evidence="15" id="KW-1185">Reference proteome</keyword>
<evidence type="ECO:0000256" key="1">
    <source>
        <dbReference type="ARBA" id="ARBA00003408"/>
    </source>
</evidence>
<keyword evidence="10" id="KW-0406">Ion transport</keyword>
<evidence type="ECO:0000256" key="4">
    <source>
        <dbReference type="ARBA" id="ARBA00020268"/>
    </source>
</evidence>
<dbReference type="Proteomes" id="UP000294743">
    <property type="component" value="Unassembled WGS sequence"/>
</dbReference>
<evidence type="ECO:0000256" key="8">
    <source>
        <dbReference type="ARBA" id="ARBA00022692"/>
    </source>
</evidence>
<dbReference type="PANTHER" id="PTHR43298">
    <property type="entry name" value="MULTIDRUG RESISTANCE PROTEIN NORM-RELATED"/>
    <property type="match status" value="1"/>
</dbReference>
<keyword evidence="9 13" id="KW-1133">Transmembrane helix</keyword>
<accession>A0A4R7ZFF3</accession>
<dbReference type="GO" id="GO:0006811">
    <property type="term" value="P:monoatomic ion transport"/>
    <property type="evidence" value="ECO:0007669"/>
    <property type="project" value="UniProtKB-KW"/>
</dbReference>
<dbReference type="PIRSF" id="PIRSF006603">
    <property type="entry name" value="DinF"/>
    <property type="match status" value="1"/>
</dbReference>
<feature type="transmembrane region" description="Helical" evidence="13">
    <location>
        <begin position="174"/>
        <end position="194"/>
    </location>
</feature>
<evidence type="ECO:0000256" key="12">
    <source>
        <dbReference type="ARBA" id="ARBA00031636"/>
    </source>
</evidence>
<protein>
    <recommendedName>
        <fullName evidence="4">Probable multidrug resistance protein NorM</fullName>
    </recommendedName>
    <alternativeName>
        <fullName evidence="12">Multidrug-efflux transporter</fullName>
    </alternativeName>
</protein>
<evidence type="ECO:0000313" key="14">
    <source>
        <dbReference type="EMBL" id="TDW16383.1"/>
    </source>
</evidence>
<feature type="transmembrane region" description="Helical" evidence="13">
    <location>
        <begin position="61"/>
        <end position="81"/>
    </location>
</feature>
<organism evidence="14 15">
    <name type="scientific">Breznakia blatticola</name>
    <dbReference type="NCBI Taxonomy" id="1754012"/>
    <lineage>
        <taxon>Bacteria</taxon>
        <taxon>Bacillati</taxon>
        <taxon>Bacillota</taxon>
        <taxon>Erysipelotrichia</taxon>
        <taxon>Erysipelotrichales</taxon>
        <taxon>Erysipelotrichaceae</taxon>
        <taxon>Breznakia</taxon>
    </lineage>
</organism>
<comment type="function">
    <text evidence="1">Multidrug efflux pump.</text>
</comment>
<keyword evidence="5" id="KW-0813">Transport</keyword>
<dbReference type="InterPro" id="IPR048279">
    <property type="entry name" value="MdtK-like"/>
</dbReference>
<feature type="transmembrane region" description="Helical" evidence="13">
    <location>
        <begin position="327"/>
        <end position="347"/>
    </location>
</feature>
<feature type="transmembrane region" description="Helical" evidence="13">
    <location>
        <begin position="20"/>
        <end position="39"/>
    </location>
</feature>
<evidence type="ECO:0000256" key="9">
    <source>
        <dbReference type="ARBA" id="ARBA00022989"/>
    </source>
</evidence>
<feature type="transmembrane region" description="Helical" evidence="13">
    <location>
        <begin position="421"/>
        <end position="442"/>
    </location>
</feature>
<evidence type="ECO:0000256" key="7">
    <source>
        <dbReference type="ARBA" id="ARBA00022475"/>
    </source>
</evidence>
<feature type="transmembrane region" description="Helical" evidence="13">
    <location>
        <begin position="200"/>
        <end position="221"/>
    </location>
</feature>
<keyword evidence="6" id="KW-0050">Antiport</keyword>
<evidence type="ECO:0000256" key="6">
    <source>
        <dbReference type="ARBA" id="ARBA00022449"/>
    </source>
</evidence>
<keyword evidence="11 13" id="KW-0472">Membrane</keyword>
<sequence>MSTYKMRHTKISKPFLKRVLYLALPVVIQQLLVNLLSIADTLMIGGISEEAISAVTVANKFFFIFNLAVFGLANGVGIYIAQYFGAKNHNAYHQTFRFGLRACFWVGCISTIYLCIFPESVITFFVSKQSTIQLALEYLEVVRYSYIPFALTMMIAVAYRVIGLPKIPMVSGAIAFVSNVVLNYVLIFGHFGFAPLSVQGAALATMISRFLELGFLVILLFQRNATLHLGKSVGKMQSESKYNIIKNTIPLIFNEIIWSVGLSVVFMNYCYVNEAFIPALTVVDNVSSLVYVAFAGCAAATGAIVGNDLGANEMEQARKDSMRLIKIGLAIYVVGSVLVLALTPVIPKAFSLGTQNTKMAIILLIIKAMVMWTQGYAETCYYILRAGGDTNSVLAIDGLFIVFGPTFLSILTTRVLHLDLIWVFACVEGVNILKVFIATHFYHKENWVKNITLKEEGNCG</sequence>
<comment type="similarity">
    <text evidence="3">Belongs to the multi antimicrobial extrusion (MATE) (TC 2.A.66.1) family.</text>
</comment>
<keyword evidence="7" id="KW-1003">Cell membrane</keyword>
<evidence type="ECO:0000256" key="2">
    <source>
        <dbReference type="ARBA" id="ARBA00004651"/>
    </source>
</evidence>
<dbReference type="RefSeq" id="WP_243833748.1">
    <property type="nucleotide sequence ID" value="NZ_SODD01000024.1"/>
</dbReference>
<feature type="transmembrane region" description="Helical" evidence="13">
    <location>
        <begin position="396"/>
        <end position="415"/>
    </location>
</feature>
<feature type="transmembrane region" description="Helical" evidence="13">
    <location>
        <begin position="289"/>
        <end position="306"/>
    </location>
</feature>
<feature type="transmembrane region" description="Helical" evidence="13">
    <location>
        <begin position="251"/>
        <end position="269"/>
    </location>
</feature>
<evidence type="ECO:0000256" key="10">
    <source>
        <dbReference type="ARBA" id="ARBA00023065"/>
    </source>
</evidence>
<evidence type="ECO:0000256" key="5">
    <source>
        <dbReference type="ARBA" id="ARBA00022448"/>
    </source>
</evidence>